<accession>A0A6J5RS88</accession>
<organism evidence="2">
    <name type="scientific">uncultured Caudovirales phage</name>
    <dbReference type="NCBI Taxonomy" id="2100421"/>
    <lineage>
        <taxon>Viruses</taxon>
        <taxon>Duplodnaviria</taxon>
        <taxon>Heunggongvirae</taxon>
        <taxon>Uroviricota</taxon>
        <taxon>Caudoviricetes</taxon>
        <taxon>Peduoviridae</taxon>
        <taxon>Maltschvirus</taxon>
        <taxon>Maltschvirus maltsch</taxon>
    </lineage>
</organism>
<protein>
    <submittedName>
        <fullName evidence="2">Uncharacterized protein</fullName>
    </submittedName>
</protein>
<evidence type="ECO:0000256" key="1">
    <source>
        <dbReference type="SAM" id="Phobius"/>
    </source>
</evidence>
<reference evidence="2" key="1">
    <citation type="submission" date="2020-05" db="EMBL/GenBank/DDBJ databases">
        <authorList>
            <person name="Chiriac C."/>
            <person name="Salcher M."/>
            <person name="Ghai R."/>
            <person name="Kavagutti S V."/>
        </authorList>
    </citation>
    <scope>NUCLEOTIDE SEQUENCE</scope>
</reference>
<keyword evidence="1" id="KW-1133">Transmembrane helix</keyword>
<feature type="transmembrane region" description="Helical" evidence="1">
    <location>
        <begin position="54"/>
        <end position="72"/>
    </location>
</feature>
<sequence>MTPTQLDRIEDKIDELNAWLGDIDSTLAKQEAQLEYHIKRTDLLEARVETVSRYVYMGVGIGILGGIVLKMLL</sequence>
<keyword evidence="1" id="KW-0472">Membrane</keyword>
<keyword evidence="1" id="KW-0812">Transmembrane</keyword>
<evidence type="ECO:0000313" key="2">
    <source>
        <dbReference type="EMBL" id="CAB4200160.1"/>
    </source>
</evidence>
<proteinExistence type="predicted"/>
<name>A0A6J5RS88_9CAUD</name>
<dbReference type="EMBL" id="LR797306">
    <property type="protein sequence ID" value="CAB4200160.1"/>
    <property type="molecule type" value="Genomic_DNA"/>
</dbReference>
<gene>
    <name evidence="2" type="ORF">UFOVP1351_27</name>
</gene>